<dbReference type="InterPro" id="IPR046253">
    <property type="entry name" value="DUF6286"/>
</dbReference>
<dbReference type="STRING" id="1224163.B841_02490"/>
<gene>
    <name evidence="3" type="ORF">B841_02490</name>
</gene>
<feature type="transmembrane region" description="Helical" evidence="1">
    <location>
        <begin position="70"/>
        <end position="91"/>
    </location>
</feature>
<feature type="domain" description="DUF6286" evidence="2">
    <location>
        <begin position="80"/>
        <end position="165"/>
    </location>
</feature>
<evidence type="ECO:0000259" key="2">
    <source>
        <dbReference type="Pfam" id="PF19803"/>
    </source>
</evidence>
<dbReference type="RefSeq" id="WP_020933916.1">
    <property type="nucleotide sequence ID" value="NC_021915.1"/>
</dbReference>
<reference evidence="3 4" key="1">
    <citation type="submission" date="2012-11" db="EMBL/GenBank/DDBJ databases">
        <title>The complete genome sequence of Corynebacterium maris Coryn-1 (=DSM 45190).</title>
        <authorList>
            <person name="Schaffert L."/>
            <person name="Albersmeier A."/>
            <person name="Kalinowski J."/>
            <person name="Ruckert C."/>
        </authorList>
    </citation>
    <scope>NUCLEOTIDE SEQUENCE [LARGE SCALE GENOMIC DNA]</scope>
    <source>
        <strain evidence="4">Coryn-1</strain>
    </source>
</reference>
<keyword evidence="1" id="KW-1133">Transmembrane helix</keyword>
<evidence type="ECO:0000313" key="4">
    <source>
        <dbReference type="Proteomes" id="UP000015388"/>
    </source>
</evidence>
<protein>
    <recommendedName>
        <fullName evidence="2">DUF6286 domain-containing protein</fullName>
    </recommendedName>
</protein>
<proteinExistence type="predicted"/>
<dbReference type="KEGG" id="cmd:B841_02490"/>
<sequence length="187" mass="20178">MDVKEPAAPTPLPPAHPPRARYVGILFGVALVALAVVGVREVVVRYLSPAGWDSWIVAALEHARTMPEPWLFWGGIGLFLIGLWLVAAALVPRLKPYLGLSSPAAIWVRRVDLARHATATAKTLPGVMSASTLVTRKKIVVTAASSTLDDSARERLHGQLQEALGPLVGDRLTLQVLLREDEDGGRF</sequence>
<dbReference type="EMBL" id="CP003924">
    <property type="protein sequence ID" value="AGS33981.1"/>
    <property type="molecule type" value="Genomic_DNA"/>
</dbReference>
<keyword evidence="4" id="KW-1185">Reference proteome</keyword>
<dbReference type="eggNOG" id="COG1302">
    <property type="taxonomic scope" value="Bacteria"/>
</dbReference>
<dbReference type="PATRIC" id="fig|1224163.3.peg.502"/>
<keyword evidence="1" id="KW-0472">Membrane</keyword>
<keyword evidence="1" id="KW-0812">Transmembrane</keyword>
<dbReference type="AlphaFoldDB" id="S5TGG9"/>
<evidence type="ECO:0000256" key="1">
    <source>
        <dbReference type="SAM" id="Phobius"/>
    </source>
</evidence>
<evidence type="ECO:0000313" key="3">
    <source>
        <dbReference type="EMBL" id="AGS33981.1"/>
    </source>
</evidence>
<dbReference type="Proteomes" id="UP000015388">
    <property type="component" value="Chromosome"/>
</dbReference>
<accession>S5TGG9</accession>
<organism evidence="3 4">
    <name type="scientific">Corynebacterium maris DSM 45190</name>
    <dbReference type="NCBI Taxonomy" id="1224163"/>
    <lineage>
        <taxon>Bacteria</taxon>
        <taxon>Bacillati</taxon>
        <taxon>Actinomycetota</taxon>
        <taxon>Actinomycetes</taxon>
        <taxon>Mycobacteriales</taxon>
        <taxon>Corynebacteriaceae</taxon>
        <taxon>Corynebacterium</taxon>
    </lineage>
</organism>
<feature type="transmembrane region" description="Helical" evidence="1">
    <location>
        <begin position="20"/>
        <end position="39"/>
    </location>
</feature>
<dbReference type="Pfam" id="PF19803">
    <property type="entry name" value="DUF6286"/>
    <property type="match status" value="1"/>
</dbReference>
<dbReference type="HOGENOM" id="CLU_096021_1_0_11"/>
<name>S5TGG9_9CORY</name>